<proteinExistence type="predicted"/>
<dbReference type="Proteomes" id="UP000077202">
    <property type="component" value="Unassembled WGS sequence"/>
</dbReference>
<protein>
    <submittedName>
        <fullName evidence="1">Uncharacterized protein</fullName>
    </submittedName>
</protein>
<reference evidence="1" key="1">
    <citation type="submission" date="2016-03" db="EMBL/GenBank/DDBJ databases">
        <title>Mechanisms controlling the formation of the plant cell surface in tip-growing cells are functionally conserved among land plants.</title>
        <authorList>
            <person name="Honkanen S."/>
            <person name="Jones V.A."/>
            <person name="Morieri G."/>
            <person name="Champion C."/>
            <person name="Hetherington A.J."/>
            <person name="Kelly S."/>
            <person name="Saint-Marcoux D."/>
            <person name="Proust H."/>
            <person name="Prescott H."/>
            <person name="Dolan L."/>
        </authorList>
    </citation>
    <scope>NUCLEOTIDE SEQUENCE [LARGE SCALE GENOMIC DNA]</scope>
    <source>
        <tissue evidence="1">Whole gametophyte</tissue>
    </source>
</reference>
<organism evidence="1 2">
    <name type="scientific">Marchantia polymorpha subsp. ruderalis</name>
    <dbReference type="NCBI Taxonomy" id="1480154"/>
    <lineage>
        <taxon>Eukaryota</taxon>
        <taxon>Viridiplantae</taxon>
        <taxon>Streptophyta</taxon>
        <taxon>Embryophyta</taxon>
        <taxon>Marchantiophyta</taxon>
        <taxon>Marchantiopsida</taxon>
        <taxon>Marchantiidae</taxon>
        <taxon>Marchantiales</taxon>
        <taxon>Marchantiaceae</taxon>
        <taxon>Marchantia</taxon>
    </lineage>
</organism>
<evidence type="ECO:0000313" key="1">
    <source>
        <dbReference type="EMBL" id="OAE27059.1"/>
    </source>
</evidence>
<sequence>MNLYNDENPDPSSPPALLYTALDPQAGGVEILECCQGMQKFSEALSAMFFLSFSKNWVPIGAFETLPFVRAPWKQGAMDKVELVELR</sequence>
<keyword evidence="2" id="KW-1185">Reference proteome</keyword>
<comment type="caution">
    <text evidence="1">The sequence shown here is derived from an EMBL/GenBank/DDBJ whole genome shotgun (WGS) entry which is preliminary data.</text>
</comment>
<dbReference type="AlphaFoldDB" id="A0A176W204"/>
<accession>A0A176W204</accession>
<name>A0A176W204_MARPO</name>
<evidence type="ECO:0000313" key="2">
    <source>
        <dbReference type="Proteomes" id="UP000077202"/>
    </source>
</evidence>
<dbReference type="EMBL" id="LVLJ01001998">
    <property type="protein sequence ID" value="OAE27059.1"/>
    <property type="molecule type" value="Genomic_DNA"/>
</dbReference>
<gene>
    <name evidence="1" type="ORF">AXG93_1440s1150</name>
</gene>